<gene>
    <name evidence="2" type="ORF">EEDITHA_LOCUS7552</name>
</gene>
<sequence length="419" mass="47376">MKIEESFKSVGGRIGSLSSHLEKLTDEISEVKARLSQRNTPQDRDEGHTCTTNAEITLKLKTIQDTVEEIKQDTQYKEPEPLKDLTPQLDIISEKLEIMSSELRTLRETKKTTFSHQKPSLETEMAVQEVKQTLDTIKEGVSKLTPQPLPRTFAQVAAKPRPEHLQQPNHTLIISSSNPKATSENVMSKIRSTLDLKKCGAKVERVRKARDQKVVMRCASKEDMAIIKGQVQGNKELTVREPTNQDPLVCVRGVLACFSNEEIVDHIRAQNGHILDGVDKASLRMKVRYRKRARNPLECNPVIELSPELWKRFTKNQKIYVGFGRCSVEDQSPLVQCLKCLGYGHTKALCKEQKDVCSHCGGEHTGRDCPSKAKNEPPKCVNCTRAKKNSSDLVHTAYSMECQERQKWDGIARSRVQYC</sequence>
<proteinExistence type="predicted"/>
<protein>
    <recommendedName>
        <fullName evidence="4">Gag-like protein</fullName>
    </recommendedName>
</protein>
<accession>A0AAU9U0V5</accession>
<reference evidence="2" key="1">
    <citation type="submission" date="2022-03" db="EMBL/GenBank/DDBJ databases">
        <authorList>
            <person name="Tunstrom K."/>
        </authorList>
    </citation>
    <scope>NUCLEOTIDE SEQUENCE</scope>
</reference>
<evidence type="ECO:0000256" key="1">
    <source>
        <dbReference type="SAM" id="Coils"/>
    </source>
</evidence>
<keyword evidence="3" id="KW-1185">Reference proteome</keyword>
<organism evidence="2 3">
    <name type="scientific">Euphydryas editha</name>
    <name type="common">Edith's checkerspot</name>
    <dbReference type="NCBI Taxonomy" id="104508"/>
    <lineage>
        <taxon>Eukaryota</taxon>
        <taxon>Metazoa</taxon>
        <taxon>Ecdysozoa</taxon>
        <taxon>Arthropoda</taxon>
        <taxon>Hexapoda</taxon>
        <taxon>Insecta</taxon>
        <taxon>Pterygota</taxon>
        <taxon>Neoptera</taxon>
        <taxon>Endopterygota</taxon>
        <taxon>Lepidoptera</taxon>
        <taxon>Glossata</taxon>
        <taxon>Ditrysia</taxon>
        <taxon>Papilionoidea</taxon>
        <taxon>Nymphalidae</taxon>
        <taxon>Nymphalinae</taxon>
        <taxon>Euphydryas</taxon>
    </lineage>
</organism>
<dbReference type="AlphaFoldDB" id="A0AAU9U0V5"/>
<keyword evidence="1" id="KW-0175">Coiled coil</keyword>
<name>A0AAU9U0V5_EUPED</name>
<evidence type="ECO:0000313" key="2">
    <source>
        <dbReference type="EMBL" id="CAH2091713.1"/>
    </source>
</evidence>
<dbReference type="EMBL" id="CAKOGL010000011">
    <property type="protein sequence ID" value="CAH2091713.1"/>
    <property type="molecule type" value="Genomic_DNA"/>
</dbReference>
<feature type="coiled-coil region" evidence="1">
    <location>
        <begin position="14"/>
        <end position="109"/>
    </location>
</feature>
<evidence type="ECO:0008006" key="4">
    <source>
        <dbReference type="Google" id="ProtNLM"/>
    </source>
</evidence>
<dbReference type="Proteomes" id="UP001153954">
    <property type="component" value="Unassembled WGS sequence"/>
</dbReference>
<evidence type="ECO:0000313" key="3">
    <source>
        <dbReference type="Proteomes" id="UP001153954"/>
    </source>
</evidence>
<comment type="caution">
    <text evidence="2">The sequence shown here is derived from an EMBL/GenBank/DDBJ whole genome shotgun (WGS) entry which is preliminary data.</text>
</comment>